<protein>
    <submittedName>
        <fullName evidence="1">Uncharacterized protein</fullName>
    </submittedName>
</protein>
<evidence type="ECO:0000313" key="1">
    <source>
        <dbReference type="EMBL" id="KYP70043.1"/>
    </source>
</evidence>
<proteinExistence type="predicted"/>
<dbReference type="AlphaFoldDB" id="A0A151TSJ4"/>
<gene>
    <name evidence="1" type="ORF">KK1_009251</name>
</gene>
<dbReference type="Gramene" id="C.cajan_08992.t">
    <property type="protein sequence ID" value="C.cajan_08992.t.cds1"/>
    <property type="gene ID" value="C.cajan_08992"/>
</dbReference>
<dbReference type="Proteomes" id="UP000075243">
    <property type="component" value="Chromosome 3"/>
</dbReference>
<accession>A0A151TSJ4</accession>
<reference evidence="1 2" key="1">
    <citation type="journal article" date="2012" name="Nat. Biotechnol.">
        <title>Draft genome sequence of pigeonpea (Cajanus cajan), an orphan legume crop of resource-poor farmers.</title>
        <authorList>
            <person name="Varshney R.K."/>
            <person name="Chen W."/>
            <person name="Li Y."/>
            <person name="Bharti A.K."/>
            <person name="Saxena R.K."/>
            <person name="Schlueter J.A."/>
            <person name="Donoghue M.T."/>
            <person name="Azam S."/>
            <person name="Fan G."/>
            <person name="Whaley A.M."/>
            <person name="Farmer A.D."/>
            <person name="Sheridan J."/>
            <person name="Iwata A."/>
            <person name="Tuteja R."/>
            <person name="Penmetsa R.V."/>
            <person name="Wu W."/>
            <person name="Upadhyaya H.D."/>
            <person name="Yang S.P."/>
            <person name="Shah T."/>
            <person name="Saxena K.B."/>
            <person name="Michael T."/>
            <person name="McCombie W.R."/>
            <person name="Yang B."/>
            <person name="Zhang G."/>
            <person name="Yang H."/>
            <person name="Wang J."/>
            <person name="Spillane C."/>
            <person name="Cook D.R."/>
            <person name="May G.D."/>
            <person name="Xu X."/>
            <person name="Jackson S.A."/>
        </authorList>
    </citation>
    <scope>NUCLEOTIDE SEQUENCE [LARGE SCALE GENOMIC DNA]</scope>
    <source>
        <strain evidence="2">cv. Asha</strain>
    </source>
</reference>
<dbReference type="EMBL" id="CM003605">
    <property type="protein sequence ID" value="KYP70043.1"/>
    <property type="molecule type" value="Genomic_DNA"/>
</dbReference>
<keyword evidence="2" id="KW-1185">Reference proteome</keyword>
<sequence length="52" mass="6152">MKTFLGSQDAWEVVHYTQLENKAILLPNEKETLLKMKKKDQQTHTFIYQGLD</sequence>
<organism evidence="1 2">
    <name type="scientific">Cajanus cajan</name>
    <name type="common">Pigeon pea</name>
    <name type="synonym">Cajanus indicus</name>
    <dbReference type="NCBI Taxonomy" id="3821"/>
    <lineage>
        <taxon>Eukaryota</taxon>
        <taxon>Viridiplantae</taxon>
        <taxon>Streptophyta</taxon>
        <taxon>Embryophyta</taxon>
        <taxon>Tracheophyta</taxon>
        <taxon>Spermatophyta</taxon>
        <taxon>Magnoliopsida</taxon>
        <taxon>eudicotyledons</taxon>
        <taxon>Gunneridae</taxon>
        <taxon>Pentapetalae</taxon>
        <taxon>rosids</taxon>
        <taxon>fabids</taxon>
        <taxon>Fabales</taxon>
        <taxon>Fabaceae</taxon>
        <taxon>Papilionoideae</taxon>
        <taxon>50 kb inversion clade</taxon>
        <taxon>NPAAA clade</taxon>
        <taxon>indigoferoid/millettioid clade</taxon>
        <taxon>Phaseoleae</taxon>
        <taxon>Cajanus</taxon>
    </lineage>
</organism>
<name>A0A151TSJ4_CAJCA</name>
<evidence type="ECO:0000313" key="2">
    <source>
        <dbReference type="Proteomes" id="UP000075243"/>
    </source>
</evidence>